<dbReference type="EMBL" id="JBHTIS010003999">
    <property type="protein sequence ID" value="MFD1051941.1"/>
    <property type="molecule type" value="Genomic_DNA"/>
</dbReference>
<feature type="domain" description="L-asparaginase N-terminal" evidence="1">
    <location>
        <begin position="4"/>
        <end position="127"/>
    </location>
</feature>
<sequence>MRTVLLLATGDTIAQRPTRSSVASGVELLATVGPLPYRVVVEDVIAEPGWDMPVGTMLALARRIQKALGEFDGVVVAQGLESIEDSALLADMLVGGGGVVFTGARRYLDDPYTDGPANLRVALDTAA</sequence>
<protein>
    <submittedName>
        <fullName evidence="2">Asparaginase domain-containing protein</fullName>
        <ecNumber evidence="2">3.5.1.1</ecNumber>
    </submittedName>
</protein>
<gene>
    <name evidence="2" type="ORF">ACFQ1S_43455</name>
</gene>
<dbReference type="InterPro" id="IPR027474">
    <property type="entry name" value="L-asparaginase_N"/>
</dbReference>
<dbReference type="EC" id="3.5.1.1" evidence="2"/>
<dbReference type="PIRSF" id="PIRSF001220">
    <property type="entry name" value="L-ASNase_gatD"/>
    <property type="match status" value="1"/>
</dbReference>
<dbReference type="SUPFAM" id="SSF53774">
    <property type="entry name" value="Glutaminase/Asparaginase"/>
    <property type="match status" value="1"/>
</dbReference>
<keyword evidence="2" id="KW-0378">Hydrolase</keyword>
<evidence type="ECO:0000313" key="3">
    <source>
        <dbReference type="Proteomes" id="UP001597045"/>
    </source>
</evidence>
<dbReference type="PIRSF" id="PIRSF500176">
    <property type="entry name" value="L_ASNase"/>
    <property type="match status" value="1"/>
</dbReference>
<dbReference type="InterPro" id="IPR037152">
    <property type="entry name" value="L-asparaginase_N_sf"/>
</dbReference>
<dbReference type="Pfam" id="PF00710">
    <property type="entry name" value="Asparaginase"/>
    <property type="match status" value="1"/>
</dbReference>
<dbReference type="InterPro" id="IPR036152">
    <property type="entry name" value="Asp/glu_Ase-like_sf"/>
</dbReference>
<comment type="caution">
    <text evidence="2">The sequence shown here is derived from an EMBL/GenBank/DDBJ whole genome shotgun (WGS) entry which is preliminary data.</text>
</comment>
<dbReference type="PROSITE" id="PS51732">
    <property type="entry name" value="ASN_GLN_ASE_3"/>
    <property type="match status" value="1"/>
</dbReference>
<dbReference type="Proteomes" id="UP001597045">
    <property type="component" value="Unassembled WGS sequence"/>
</dbReference>
<dbReference type="Gene3D" id="3.40.50.1170">
    <property type="entry name" value="L-asparaginase, N-terminal domain"/>
    <property type="match status" value="1"/>
</dbReference>
<organism evidence="2 3">
    <name type="scientific">Kibdelosporangium lantanae</name>
    <dbReference type="NCBI Taxonomy" id="1497396"/>
    <lineage>
        <taxon>Bacteria</taxon>
        <taxon>Bacillati</taxon>
        <taxon>Actinomycetota</taxon>
        <taxon>Actinomycetes</taxon>
        <taxon>Pseudonocardiales</taxon>
        <taxon>Pseudonocardiaceae</taxon>
        <taxon>Kibdelosporangium</taxon>
    </lineage>
</organism>
<accession>A0ABW3MN80</accession>
<keyword evidence="3" id="KW-1185">Reference proteome</keyword>
<proteinExistence type="predicted"/>
<feature type="non-terminal residue" evidence="2">
    <location>
        <position position="127"/>
    </location>
</feature>
<evidence type="ECO:0000313" key="2">
    <source>
        <dbReference type="EMBL" id="MFD1051941.1"/>
    </source>
</evidence>
<evidence type="ECO:0000259" key="1">
    <source>
        <dbReference type="Pfam" id="PF00710"/>
    </source>
</evidence>
<name>A0ABW3MN80_9PSEU</name>
<dbReference type="InterPro" id="IPR006034">
    <property type="entry name" value="Asparaginase/glutaminase-like"/>
</dbReference>
<reference evidence="3" key="1">
    <citation type="journal article" date="2019" name="Int. J. Syst. Evol. Microbiol.">
        <title>The Global Catalogue of Microorganisms (GCM) 10K type strain sequencing project: providing services to taxonomists for standard genome sequencing and annotation.</title>
        <authorList>
            <consortium name="The Broad Institute Genomics Platform"/>
            <consortium name="The Broad Institute Genome Sequencing Center for Infectious Disease"/>
            <person name="Wu L."/>
            <person name="Ma J."/>
        </authorList>
    </citation>
    <scope>NUCLEOTIDE SEQUENCE [LARGE SCALE GENOMIC DNA]</scope>
    <source>
        <strain evidence="3">JCM 31486</strain>
    </source>
</reference>
<dbReference type="GO" id="GO:0004067">
    <property type="term" value="F:asparaginase activity"/>
    <property type="evidence" value="ECO:0007669"/>
    <property type="project" value="UniProtKB-EC"/>
</dbReference>